<proteinExistence type="predicted"/>
<gene>
    <name evidence="1" type="ORF">B4135_3157</name>
</gene>
<sequence length="50" mass="6025">MEYQEYPDIQTIEKDCMEGNGGNFFNHYEKKTDYSASLYSLYLFCFLLTY</sequence>
<dbReference type="Proteomes" id="UP000075683">
    <property type="component" value="Unassembled WGS sequence"/>
</dbReference>
<accession>A0A150LIH7</accession>
<reference evidence="1 2" key="1">
    <citation type="submission" date="2016-01" db="EMBL/GenBank/DDBJ databases">
        <title>Draft Genome Sequences of Seven Thermophilic Sporeformers Isolated from Foods.</title>
        <authorList>
            <person name="Berendsen E.M."/>
            <person name="Wells-Bennik M.H."/>
            <person name="Krawcyk A.O."/>
            <person name="De Jong A."/>
            <person name="Holsappel S."/>
            <person name="Eijlander R.T."/>
            <person name="Kuipers O.P."/>
        </authorList>
    </citation>
    <scope>NUCLEOTIDE SEQUENCE [LARGE SCALE GENOMIC DNA]</scope>
    <source>
        <strain evidence="1 2">B4135</strain>
    </source>
</reference>
<name>A0A150LIH7_9BACI</name>
<dbReference type="EMBL" id="LQYT01000103">
    <property type="protein sequence ID" value="KYD11756.1"/>
    <property type="molecule type" value="Genomic_DNA"/>
</dbReference>
<dbReference type="AlphaFoldDB" id="A0A150LIH7"/>
<organism evidence="1 2">
    <name type="scientific">Caldibacillus debilis</name>
    <dbReference type="NCBI Taxonomy" id="301148"/>
    <lineage>
        <taxon>Bacteria</taxon>
        <taxon>Bacillati</taxon>
        <taxon>Bacillota</taxon>
        <taxon>Bacilli</taxon>
        <taxon>Bacillales</taxon>
        <taxon>Bacillaceae</taxon>
        <taxon>Caldibacillus</taxon>
    </lineage>
</organism>
<protein>
    <submittedName>
        <fullName evidence="1">Uncharacterized protein</fullName>
    </submittedName>
</protein>
<comment type="caution">
    <text evidence="1">The sequence shown here is derived from an EMBL/GenBank/DDBJ whole genome shotgun (WGS) entry which is preliminary data.</text>
</comment>
<evidence type="ECO:0000313" key="2">
    <source>
        <dbReference type="Proteomes" id="UP000075683"/>
    </source>
</evidence>
<evidence type="ECO:0000313" key="1">
    <source>
        <dbReference type="EMBL" id="KYD11756.1"/>
    </source>
</evidence>